<keyword evidence="3" id="KW-1185">Reference proteome</keyword>
<gene>
    <name evidence="2" type="ORF">CEXT_557811</name>
</gene>
<evidence type="ECO:0000256" key="1">
    <source>
        <dbReference type="SAM" id="Phobius"/>
    </source>
</evidence>
<evidence type="ECO:0000313" key="3">
    <source>
        <dbReference type="Proteomes" id="UP001054945"/>
    </source>
</evidence>
<sequence length="70" mass="7888">MPPFVASPRHEEQLFVYSSNPSSEKTAAQSKQALQAFPVPFLYSQEYGGLSLLLLLSLKIWLLGWCTDRT</sequence>
<evidence type="ECO:0000313" key="2">
    <source>
        <dbReference type="EMBL" id="GIX70174.1"/>
    </source>
</evidence>
<organism evidence="2 3">
    <name type="scientific">Caerostris extrusa</name>
    <name type="common">Bark spider</name>
    <name type="synonym">Caerostris bankana</name>
    <dbReference type="NCBI Taxonomy" id="172846"/>
    <lineage>
        <taxon>Eukaryota</taxon>
        <taxon>Metazoa</taxon>
        <taxon>Ecdysozoa</taxon>
        <taxon>Arthropoda</taxon>
        <taxon>Chelicerata</taxon>
        <taxon>Arachnida</taxon>
        <taxon>Araneae</taxon>
        <taxon>Araneomorphae</taxon>
        <taxon>Entelegynae</taxon>
        <taxon>Araneoidea</taxon>
        <taxon>Araneidae</taxon>
        <taxon>Caerostris</taxon>
    </lineage>
</organism>
<protein>
    <submittedName>
        <fullName evidence="2">Uncharacterized protein</fullName>
    </submittedName>
</protein>
<comment type="caution">
    <text evidence="2">The sequence shown here is derived from an EMBL/GenBank/DDBJ whole genome shotgun (WGS) entry which is preliminary data.</text>
</comment>
<reference evidence="2 3" key="1">
    <citation type="submission" date="2021-06" db="EMBL/GenBank/DDBJ databases">
        <title>Caerostris extrusa draft genome.</title>
        <authorList>
            <person name="Kono N."/>
            <person name="Arakawa K."/>
        </authorList>
    </citation>
    <scope>NUCLEOTIDE SEQUENCE [LARGE SCALE GENOMIC DNA]</scope>
</reference>
<proteinExistence type="predicted"/>
<keyword evidence="1" id="KW-0812">Transmembrane</keyword>
<accession>A0AAV4MDT9</accession>
<dbReference type="AlphaFoldDB" id="A0AAV4MDT9"/>
<keyword evidence="1" id="KW-1133">Transmembrane helix</keyword>
<keyword evidence="1" id="KW-0472">Membrane</keyword>
<name>A0AAV4MDT9_CAEEX</name>
<dbReference type="Proteomes" id="UP001054945">
    <property type="component" value="Unassembled WGS sequence"/>
</dbReference>
<dbReference type="EMBL" id="BPLR01019655">
    <property type="protein sequence ID" value="GIX70174.1"/>
    <property type="molecule type" value="Genomic_DNA"/>
</dbReference>
<feature type="transmembrane region" description="Helical" evidence="1">
    <location>
        <begin position="47"/>
        <end position="66"/>
    </location>
</feature>